<dbReference type="Proteomes" id="UP000193090">
    <property type="component" value="Unassembled WGS sequence"/>
</dbReference>
<comment type="caution">
    <text evidence="2">The sequence shown here is derived from an EMBL/GenBank/DDBJ whole genome shotgun (WGS) entry which is preliminary data.</text>
</comment>
<reference evidence="2 3" key="1">
    <citation type="submission" date="2016-01" db="EMBL/GenBank/DDBJ databases">
        <title>The new phylogeny of the genus Mycobacterium.</title>
        <authorList>
            <person name="Tarcisio F."/>
            <person name="Conor M."/>
            <person name="Antonella G."/>
            <person name="Elisabetta G."/>
            <person name="Giulia F.S."/>
            <person name="Sara T."/>
            <person name="Anna F."/>
            <person name="Clotilde B."/>
            <person name="Roberto B."/>
            <person name="Veronica D.S."/>
            <person name="Fabio R."/>
            <person name="Monica P."/>
            <person name="Olivier J."/>
            <person name="Enrico T."/>
            <person name="Nicola S."/>
        </authorList>
    </citation>
    <scope>NUCLEOTIDE SEQUENCE [LARGE SCALE GENOMIC DNA]</scope>
    <source>
        <strain evidence="2 3">DSM 44153</strain>
    </source>
</reference>
<feature type="transmembrane region" description="Helical" evidence="1">
    <location>
        <begin position="101"/>
        <end position="122"/>
    </location>
</feature>
<keyword evidence="1" id="KW-1133">Transmembrane helix</keyword>
<name>A0A1X2EGF1_9MYCO</name>
<keyword evidence="1" id="KW-0472">Membrane</keyword>
<proteinExistence type="predicted"/>
<gene>
    <name evidence="2" type="ORF">AWC30_14725</name>
</gene>
<evidence type="ECO:0000256" key="1">
    <source>
        <dbReference type="SAM" id="Phobius"/>
    </source>
</evidence>
<sequence>MCDAYPGATIVVMTAPRERRTGPAQSPATWDILLTSALTTVLVGASFLCSLSAAMIGDSCLNSCNGAVLGAAHLVYWGGFAAAVVVAVVGMGRAAAADNALVVGPILGWAVFAGAWFIGGLLTEAAGTR</sequence>
<organism evidence="2 3">
    <name type="scientific">Mycolicibacillus trivialis</name>
    <dbReference type="NCBI Taxonomy" id="1798"/>
    <lineage>
        <taxon>Bacteria</taxon>
        <taxon>Bacillati</taxon>
        <taxon>Actinomycetota</taxon>
        <taxon>Actinomycetes</taxon>
        <taxon>Mycobacteriales</taxon>
        <taxon>Mycobacteriaceae</taxon>
        <taxon>Mycolicibacillus</taxon>
    </lineage>
</organism>
<keyword evidence="1" id="KW-0812">Transmembrane</keyword>
<protein>
    <submittedName>
        <fullName evidence="2">Uncharacterized protein</fullName>
    </submittedName>
</protein>
<dbReference type="STRING" id="1798.AWC30_14725"/>
<feature type="transmembrane region" description="Helical" evidence="1">
    <location>
        <begin position="68"/>
        <end position="89"/>
    </location>
</feature>
<evidence type="ECO:0000313" key="3">
    <source>
        <dbReference type="Proteomes" id="UP000193090"/>
    </source>
</evidence>
<feature type="transmembrane region" description="Helical" evidence="1">
    <location>
        <begin position="32"/>
        <end position="56"/>
    </location>
</feature>
<dbReference type="EMBL" id="LQPZ01000040">
    <property type="protein sequence ID" value="ORX01121.1"/>
    <property type="molecule type" value="Genomic_DNA"/>
</dbReference>
<evidence type="ECO:0000313" key="2">
    <source>
        <dbReference type="EMBL" id="ORX01121.1"/>
    </source>
</evidence>
<dbReference type="AlphaFoldDB" id="A0A1X2EGF1"/>
<accession>A0A1X2EGF1</accession>
<keyword evidence="3" id="KW-1185">Reference proteome</keyword>